<keyword evidence="2" id="KW-0503">Monooxygenase</keyword>
<dbReference type="KEGG" id="bfz:BAU07_16290"/>
<dbReference type="PRINTS" id="PR00420">
    <property type="entry name" value="RNGMNOXGNASE"/>
</dbReference>
<dbReference type="GO" id="GO:0004497">
    <property type="term" value="F:monooxygenase activity"/>
    <property type="evidence" value="ECO:0007669"/>
    <property type="project" value="UniProtKB-KW"/>
</dbReference>
<name>A0A193GGN5_9BORD</name>
<evidence type="ECO:0000256" key="1">
    <source>
        <dbReference type="ARBA" id="ARBA00023002"/>
    </source>
</evidence>
<dbReference type="PANTHER" id="PTHR13789">
    <property type="entry name" value="MONOOXYGENASE"/>
    <property type="match status" value="1"/>
</dbReference>
<protein>
    <recommendedName>
        <fullName evidence="3">FAD-binding domain-containing protein</fullName>
    </recommendedName>
</protein>
<dbReference type="Gene3D" id="3.50.50.60">
    <property type="entry name" value="FAD/NAD(P)-binding domain"/>
    <property type="match status" value="1"/>
</dbReference>
<dbReference type="EMBL" id="CP016172">
    <property type="protein sequence ID" value="ANN78459.1"/>
    <property type="molecule type" value="Genomic_DNA"/>
</dbReference>
<dbReference type="AlphaFoldDB" id="A0A193GGN5"/>
<dbReference type="Proteomes" id="UP000091926">
    <property type="component" value="Chromosome"/>
</dbReference>
<gene>
    <name evidence="4" type="ORF">BAU07_16290</name>
</gene>
<dbReference type="Gene3D" id="3.30.9.10">
    <property type="entry name" value="D-Amino Acid Oxidase, subunit A, domain 2"/>
    <property type="match status" value="1"/>
</dbReference>
<dbReference type="InterPro" id="IPR050493">
    <property type="entry name" value="FAD-dep_Monooxygenase_BioMet"/>
</dbReference>
<dbReference type="GO" id="GO:0071949">
    <property type="term" value="F:FAD binding"/>
    <property type="evidence" value="ECO:0007669"/>
    <property type="project" value="InterPro"/>
</dbReference>
<dbReference type="SUPFAM" id="SSF51905">
    <property type="entry name" value="FAD/NAD(P)-binding domain"/>
    <property type="match status" value="1"/>
</dbReference>
<evidence type="ECO:0000256" key="2">
    <source>
        <dbReference type="ARBA" id="ARBA00023033"/>
    </source>
</evidence>
<dbReference type="InterPro" id="IPR036188">
    <property type="entry name" value="FAD/NAD-bd_sf"/>
</dbReference>
<proteinExistence type="predicted"/>
<dbReference type="RefSeq" id="WP_066659583.1">
    <property type="nucleotide sequence ID" value="NZ_CBCSCL010000030.1"/>
</dbReference>
<dbReference type="STRING" id="463014.BAU07_16290"/>
<evidence type="ECO:0000313" key="4">
    <source>
        <dbReference type="EMBL" id="ANN78459.1"/>
    </source>
</evidence>
<organism evidence="4 5">
    <name type="scientific">Bordetella flabilis</name>
    <dbReference type="NCBI Taxonomy" id="463014"/>
    <lineage>
        <taxon>Bacteria</taxon>
        <taxon>Pseudomonadati</taxon>
        <taxon>Pseudomonadota</taxon>
        <taxon>Betaproteobacteria</taxon>
        <taxon>Burkholderiales</taxon>
        <taxon>Alcaligenaceae</taxon>
        <taxon>Bordetella</taxon>
    </lineage>
</organism>
<keyword evidence="5" id="KW-1185">Reference proteome</keyword>
<dbReference type="OrthoDB" id="8591538at2"/>
<dbReference type="Pfam" id="PF01494">
    <property type="entry name" value="FAD_binding_3"/>
    <property type="match status" value="1"/>
</dbReference>
<reference evidence="4 5" key="1">
    <citation type="submission" date="2016-06" db="EMBL/GenBank/DDBJ databases">
        <title>Complete genome sequences of Bordetella bronchialis and Bordetella flabilis.</title>
        <authorList>
            <person name="LiPuma J.J."/>
            <person name="Spilker T."/>
        </authorList>
    </citation>
    <scope>NUCLEOTIDE SEQUENCE [LARGE SCALE GENOMIC DNA]</scope>
    <source>
        <strain evidence="4 5">AU10664</strain>
    </source>
</reference>
<feature type="domain" description="FAD-binding" evidence="3">
    <location>
        <begin position="5"/>
        <end position="296"/>
    </location>
</feature>
<accession>A0A193GGN5</accession>
<dbReference type="InterPro" id="IPR002938">
    <property type="entry name" value="FAD-bd"/>
</dbReference>
<sequence>MTRTAEIAGGGIGGLTAGALLARQGWRVRIHEQGDEIREIGAGIYIKNNSLEVLEHLGVMRRIEARGTRLERAQIRFADGRVKQERQLAGPSRVHTFPRQALIEGLRDVALDSGVEILTGSRVTGAAKGQLHTTDGSHPADLIVGADGVHSAVRESLDIGGGFTQLPTLIDRFLIESRAFTAELQTVEHWSGNRRIGVTPAGPAHTYVYMVAPASDAKAARLPLDVADWSRRFPLLRPLFEVLAAAPATQYPYGVVSCPRWAVDNVAILGDAAHGLPPTLGQGAGLTLMNALALATLVRDATDIPAALREWERRVRFISDRTQAWACRYDAFTRQWPTVLDFARPLVVWSFGRFRSLNNRMRIADRGLALAGIHVDTGHSHADRR</sequence>
<keyword evidence="1" id="KW-0560">Oxidoreductase</keyword>
<evidence type="ECO:0000259" key="3">
    <source>
        <dbReference type="Pfam" id="PF01494"/>
    </source>
</evidence>
<dbReference type="PANTHER" id="PTHR13789:SF309">
    <property type="entry name" value="PUTATIVE (AFU_ORTHOLOGUE AFUA_6G14510)-RELATED"/>
    <property type="match status" value="1"/>
</dbReference>
<evidence type="ECO:0000313" key="5">
    <source>
        <dbReference type="Proteomes" id="UP000091926"/>
    </source>
</evidence>